<dbReference type="PANTHER" id="PTHR13108">
    <property type="entry name" value="CONDENSIN COMPLEX SUBUNIT 2"/>
    <property type="match status" value="1"/>
</dbReference>
<gene>
    <name evidence="12" type="ORF">OC842_003014</name>
</gene>
<evidence type="ECO:0000256" key="3">
    <source>
        <dbReference type="ARBA" id="ARBA00009471"/>
    </source>
</evidence>
<comment type="similarity">
    <text evidence="3">Belongs to the CND2 (condensin subunit 2) family.</text>
</comment>
<evidence type="ECO:0000256" key="8">
    <source>
        <dbReference type="ARBA" id="ARBA00022776"/>
    </source>
</evidence>
<dbReference type="Pfam" id="PF05786">
    <property type="entry name" value="Cnd2"/>
    <property type="match status" value="2"/>
</dbReference>
<feature type="compositionally biased region" description="Low complexity" evidence="11">
    <location>
        <begin position="24"/>
        <end position="37"/>
    </location>
</feature>
<accession>A0AAN6GCI4</accession>
<evidence type="ECO:0000256" key="7">
    <source>
        <dbReference type="ARBA" id="ARBA00022618"/>
    </source>
</evidence>
<evidence type="ECO:0000313" key="13">
    <source>
        <dbReference type="Proteomes" id="UP001176521"/>
    </source>
</evidence>
<dbReference type="GO" id="GO:0005737">
    <property type="term" value="C:cytoplasm"/>
    <property type="evidence" value="ECO:0007669"/>
    <property type="project" value="UniProtKB-SubCell"/>
</dbReference>
<dbReference type="InterPro" id="IPR022816">
    <property type="entry name" value="Condensin_barren_su2"/>
</dbReference>
<keyword evidence="10" id="KW-0131">Cell cycle</keyword>
<keyword evidence="5" id="KW-0158">Chromosome</keyword>
<keyword evidence="13" id="KW-1185">Reference proteome</keyword>
<evidence type="ECO:0000313" key="12">
    <source>
        <dbReference type="EMBL" id="KAK0533289.1"/>
    </source>
</evidence>
<feature type="region of interest" description="Disordered" evidence="11">
    <location>
        <begin position="913"/>
        <end position="952"/>
    </location>
</feature>
<evidence type="ECO:0000256" key="10">
    <source>
        <dbReference type="ARBA" id="ARBA00023306"/>
    </source>
</evidence>
<sequence length="983" mass="104603">MARSPARRPLASSNSINIVAQQRSTSHSLSSELKSASNMPNPRAAAPGAGAAAAAANAIAGPSRGRPSSRLSDMNARAIAGAAALIAAPGTGTSAAAAAAAAAVVAAGGPARLRVDNTSFEEWMKMATDNKINSNNTWSFALIDYFHDMSLLRSDSGDGTINFQKASCTLDGCVKVWTSRVDSVVVETGRLLSGLQDDTRPGRRDEDGDGDGEGGSDDDAADDLDGEDGEGGSGTGRGKGKKRRNNKEVTLAKHFSQIKIKNFDLEFTVDPLFKKTSADFDEGGAGGLLMNHLGVDRRMRVVFDASDVAGVDEEDDEEKNEAAQADTEAARALREADQIDISKLQSKLFGVPEEEASERVPHLAAMLNRRFVCPSLRMFKFDREDKTSFAEFVHRAAEADAELDAQDDDMAVDNDVGAGFEQGPNFMDIDAGAGDLNFGGDDDDVNMDFLDQGAGSGSGWRQDSLDIEGEEDLEGKPRATDDDAPEVDAFADLDLAGAQDFPMPDPDQDADGSDAFAGEDAVGALGADGRAPAGPFTRPGEHDIMMAMNAGMDVGAERAGGLGSDAGEEEREEGEGGRNLFDYFDQRFMKNWAGPEHWKMRKVIPSAGTAAAAAANAGSKDDAATSSKTGEKRKAREAFSFTFSVDEAPDPKKLFATSSARGAATITLPKSSMKGKNRDQFLLPEDQHYNSKQLLRLFVKPKVMLQMRRRGVVVHADDDLMGLGAADGLDHIDDGFWAQQAAERDQDGAMGGNDMYDDYDALGGMPFDDGDDMGIVVGGDEGATQLELVRKVKPEMVNYAKKATRVDIRKLKENIWKELGIGADGAEVNEKADVPQTPTTAAEASAASGSGKRFAQVLGGLRANYAKEKMDEISTSFCFICLLHLANEEGLQISLGKDSGGGGVPGTVIRATAEDDALGGEEGEEDEDEDEDEGEEVAGTENDGQKEVLDVERARRDWEREMRRVGHLEQLVIAKDPTAGRSA</sequence>
<feature type="region of interest" description="Disordered" evidence="11">
    <location>
        <begin position="1"/>
        <end position="48"/>
    </location>
</feature>
<keyword evidence="6" id="KW-0963">Cytoplasm</keyword>
<evidence type="ECO:0000256" key="1">
    <source>
        <dbReference type="ARBA" id="ARBA00004286"/>
    </source>
</evidence>
<organism evidence="12 13">
    <name type="scientific">Tilletia horrida</name>
    <dbReference type="NCBI Taxonomy" id="155126"/>
    <lineage>
        <taxon>Eukaryota</taxon>
        <taxon>Fungi</taxon>
        <taxon>Dikarya</taxon>
        <taxon>Basidiomycota</taxon>
        <taxon>Ustilaginomycotina</taxon>
        <taxon>Exobasidiomycetes</taxon>
        <taxon>Tilletiales</taxon>
        <taxon>Tilletiaceae</taxon>
        <taxon>Tilletia</taxon>
    </lineage>
</organism>
<dbReference type="GO" id="GO:0000796">
    <property type="term" value="C:condensin complex"/>
    <property type="evidence" value="ECO:0007669"/>
    <property type="project" value="InterPro"/>
</dbReference>
<protein>
    <recommendedName>
        <fullName evidence="4">Condensin complex subunit 2</fullName>
    </recommendedName>
</protein>
<dbReference type="GO" id="GO:0051301">
    <property type="term" value="P:cell division"/>
    <property type="evidence" value="ECO:0007669"/>
    <property type="project" value="UniProtKB-KW"/>
</dbReference>
<keyword evidence="8" id="KW-0498">Mitosis</keyword>
<dbReference type="EMBL" id="JAPDMQ010000140">
    <property type="protein sequence ID" value="KAK0533289.1"/>
    <property type="molecule type" value="Genomic_DNA"/>
</dbReference>
<feature type="region of interest" description="Disordered" evidence="11">
    <location>
        <begin position="194"/>
        <end position="246"/>
    </location>
</feature>
<keyword evidence="7" id="KW-0132">Cell division</keyword>
<feature type="compositionally biased region" description="Acidic residues" evidence="11">
    <location>
        <begin position="914"/>
        <end position="938"/>
    </location>
</feature>
<evidence type="ECO:0000256" key="9">
    <source>
        <dbReference type="ARBA" id="ARBA00023067"/>
    </source>
</evidence>
<evidence type="ECO:0000256" key="11">
    <source>
        <dbReference type="SAM" id="MobiDB-lite"/>
    </source>
</evidence>
<evidence type="ECO:0000256" key="2">
    <source>
        <dbReference type="ARBA" id="ARBA00004496"/>
    </source>
</evidence>
<comment type="subcellular location">
    <subcellularLocation>
        <location evidence="1">Chromosome</location>
    </subcellularLocation>
    <subcellularLocation>
        <location evidence="2">Cytoplasm</location>
    </subcellularLocation>
</comment>
<reference evidence="12" key="1">
    <citation type="journal article" date="2023" name="PhytoFront">
        <title>Draft Genome Resources of Seven Strains of Tilletia horrida, Causal Agent of Kernel Smut of Rice.</title>
        <authorList>
            <person name="Khanal S."/>
            <person name="Antony Babu S."/>
            <person name="Zhou X.G."/>
        </authorList>
    </citation>
    <scope>NUCLEOTIDE SEQUENCE</scope>
    <source>
        <strain evidence="12">TX3</strain>
    </source>
</reference>
<dbReference type="Proteomes" id="UP001176521">
    <property type="component" value="Unassembled WGS sequence"/>
</dbReference>
<evidence type="ECO:0000256" key="4">
    <source>
        <dbReference type="ARBA" id="ARBA00016065"/>
    </source>
</evidence>
<comment type="caution">
    <text evidence="12">The sequence shown here is derived from an EMBL/GenBank/DDBJ whole genome shotgun (WGS) entry which is preliminary data.</text>
</comment>
<feature type="region of interest" description="Disordered" evidence="11">
    <location>
        <begin position="829"/>
        <end position="849"/>
    </location>
</feature>
<feature type="compositionally biased region" description="Polar residues" evidence="11">
    <location>
        <begin position="11"/>
        <end position="23"/>
    </location>
</feature>
<evidence type="ECO:0000256" key="5">
    <source>
        <dbReference type="ARBA" id="ARBA00022454"/>
    </source>
</evidence>
<dbReference type="GO" id="GO:0003682">
    <property type="term" value="F:chromatin binding"/>
    <property type="evidence" value="ECO:0007669"/>
    <property type="project" value="TreeGrafter"/>
</dbReference>
<proteinExistence type="inferred from homology"/>
<name>A0AAN6GCI4_9BASI</name>
<feature type="compositionally biased region" description="Acidic residues" evidence="11">
    <location>
        <begin position="207"/>
        <end position="230"/>
    </location>
</feature>
<keyword evidence="9" id="KW-0226">DNA condensation</keyword>
<dbReference type="PANTHER" id="PTHR13108:SF9">
    <property type="entry name" value="CONDENSIN COMPLEX SUBUNIT 2"/>
    <property type="match status" value="1"/>
</dbReference>
<feature type="compositionally biased region" description="Basic and acidic residues" evidence="11">
    <location>
        <begin position="197"/>
        <end position="206"/>
    </location>
</feature>
<evidence type="ECO:0000256" key="6">
    <source>
        <dbReference type="ARBA" id="ARBA00022490"/>
    </source>
</evidence>
<dbReference type="GO" id="GO:0007076">
    <property type="term" value="P:mitotic chromosome condensation"/>
    <property type="evidence" value="ECO:0007669"/>
    <property type="project" value="InterPro"/>
</dbReference>
<feature type="compositionally biased region" description="Basic and acidic residues" evidence="11">
    <location>
        <begin position="943"/>
        <end position="952"/>
    </location>
</feature>
<dbReference type="AlphaFoldDB" id="A0AAN6GCI4"/>